<dbReference type="CDD" id="cd22786">
    <property type="entry name" value="DPBB_YuiC-like"/>
    <property type="match status" value="1"/>
</dbReference>
<dbReference type="InterPro" id="IPR010611">
    <property type="entry name" value="3D_dom"/>
</dbReference>
<dbReference type="InterPro" id="IPR036779">
    <property type="entry name" value="LysM_dom_sf"/>
</dbReference>
<organism evidence="4 5">
    <name type="scientific">Bacillus xiapuensis</name>
    <dbReference type="NCBI Taxonomy" id="2014075"/>
    <lineage>
        <taxon>Bacteria</taxon>
        <taxon>Bacillati</taxon>
        <taxon>Bacillota</taxon>
        <taxon>Bacilli</taxon>
        <taxon>Bacillales</taxon>
        <taxon>Bacillaceae</taxon>
        <taxon>Bacillus</taxon>
    </lineage>
</organism>
<gene>
    <name evidence="4" type="ORF">P4447_11550</name>
</gene>
<proteinExistence type="predicted"/>
<dbReference type="SMART" id="SM00257">
    <property type="entry name" value="LysM"/>
    <property type="match status" value="1"/>
</dbReference>
<feature type="signal peptide" evidence="2">
    <location>
        <begin position="1"/>
        <end position="24"/>
    </location>
</feature>
<dbReference type="PROSITE" id="PS51782">
    <property type="entry name" value="LYSM"/>
    <property type="match status" value="1"/>
</dbReference>
<keyword evidence="5" id="KW-1185">Reference proteome</keyword>
<dbReference type="SUPFAM" id="SSF54106">
    <property type="entry name" value="LysM domain"/>
    <property type="match status" value="1"/>
</dbReference>
<dbReference type="EMBL" id="JARMQG010000138">
    <property type="protein sequence ID" value="MED3563078.1"/>
    <property type="molecule type" value="Genomic_DNA"/>
</dbReference>
<feature type="domain" description="LysM" evidence="3">
    <location>
        <begin position="27"/>
        <end position="70"/>
    </location>
</feature>
<evidence type="ECO:0000256" key="1">
    <source>
        <dbReference type="ARBA" id="ARBA00022729"/>
    </source>
</evidence>
<dbReference type="PANTHER" id="PTHR39160">
    <property type="entry name" value="CELL WALL-BINDING PROTEIN YOCH"/>
    <property type="match status" value="1"/>
</dbReference>
<evidence type="ECO:0000313" key="4">
    <source>
        <dbReference type="EMBL" id="MED3563078.1"/>
    </source>
</evidence>
<feature type="chain" id="PRO_5047456165" evidence="2">
    <location>
        <begin position="25"/>
        <end position="198"/>
    </location>
</feature>
<reference evidence="4 5" key="1">
    <citation type="submission" date="2023-03" db="EMBL/GenBank/DDBJ databases">
        <title>Bacillus Genome Sequencing.</title>
        <authorList>
            <person name="Dunlap C."/>
        </authorList>
    </citation>
    <scope>NUCLEOTIDE SEQUENCE [LARGE SCALE GENOMIC DNA]</scope>
    <source>
        <strain evidence="4 5">B-14544</strain>
    </source>
</reference>
<dbReference type="InterPro" id="IPR018392">
    <property type="entry name" value="LysM"/>
</dbReference>
<dbReference type="CDD" id="cd00118">
    <property type="entry name" value="LysM"/>
    <property type="match status" value="1"/>
</dbReference>
<dbReference type="InterPro" id="IPR051933">
    <property type="entry name" value="Resuscitation_pf_RpfB"/>
</dbReference>
<evidence type="ECO:0000259" key="3">
    <source>
        <dbReference type="PROSITE" id="PS51782"/>
    </source>
</evidence>
<keyword evidence="1 2" id="KW-0732">Signal</keyword>
<dbReference type="InterPro" id="IPR036908">
    <property type="entry name" value="RlpA-like_sf"/>
</dbReference>
<dbReference type="RefSeq" id="WP_327968105.1">
    <property type="nucleotide sequence ID" value="NZ_JARMQG010000138.1"/>
</dbReference>
<name>A0ABU6NAM2_9BACI</name>
<accession>A0ABU6NAM2</accession>
<dbReference type="Gene3D" id="3.10.350.10">
    <property type="entry name" value="LysM domain"/>
    <property type="match status" value="1"/>
</dbReference>
<protein>
    <submittedName>
        <fullName evidence="4">3D domain-containing protein</fullName>
    </submittedName>
</protein>
<dbReference type="Pfam" id="PF01476">
    <property type="entry name" value="LysM"/>
    <property type="match status" value="1"/>
</dbReference>
<sequence>MKKFLTTLSLAAFLLLAHNSGASAASNTYTVKKGDSLYKISKTTHVSITNLKKWNNLKSDIIRPNQKLKITKPATSKATNAKTTKTVKKTSNQVTAKNSQKVVKVFTVSASAYTVSCAGCSGKTYTGLNLKKNPNQKVISVDPRVIPLGSKVYVEGYGYAIAADKGSAIKGKKIDVFMPSHKQAIQWGRKTVKVKILK</sequence>
<comment type="caution">
    <text evidence="4">The sequence shown here is derived from an EMBL/GenBank/DDBJ whole genome shotgun (WGS) entry which is preliminary data.</text>
</comment>
<dbReference type="PANTHER" id="PTHR39160:SF6">
    <property type="entry name" value="CELL WALL-BINDING PROTEIN YOCH"/>
    <property type="match status" value="1"/>
</dbReference>
<dbReference type="Pfam" id="PF06725">
    <property type="entry name" value="3D"/>
    <property type="match status" value="1"/>
</dbReference>
<dbReference type="Proteomes" id="UP001330749">
    <property type="component" value="Unassembled WGS sequence"/>
</dbReference>
<evidence type="ECO:0000313" key="5">
    <source>
        <dbReference type="Proteomes" id="UP001330749"/>
    </source>
</evidence>
<evidence type="ECO:0000256" key="2">
    <source>
        <dbReference type="SAM" id="SignalP"/>
    </source>
</evidence>
<dbReference type="SUPFAM" id="SSF50685">
    <property type="entry name" value="Barwin-like endoglucanases"/>
    <property type="match status" value="1"/>
</dbReference>